<dbReference type="AlphaFoldDB" id="A0AAE4R379"/>
<proteinExistence type="predicted"/>
<evidence type="ECO:0000313" key="3">
    <source>
        <dbReference type="Proteomes" id="UP001185779"/>
    </source>
</evidence>
<evidence type="ECO:0000313" key="1">
    <source>
        <dbReference type="EMBL" id="MDV6306528.1"/>
    </source>
</evidence>
<sequence length="677" mass="73390">MFAFSEIGAAALRGTTWVDLFPWLDTYESSDAAHLEALVPNVPDWWIADSPRETAADTSLDELVAGLARLAVRRHRTATFGELAPGIDPSASLVALRLGPRAETVVRRLTDRDRVEGLLSTTVGSLFDLRGTSPETVQDVATGVLGASILVDPEDGLPEDENTVDPVVTQLVDDLRVLARWRGLRGAQDAPLIRIDIEDETPEQVQEVAARISAITGRDFARTVESNPVDELENLIEQLDERETLALTAFVMATDPITIGELSVRLHVSKSRASGIVAKLRQDLASACEYETTAGGLLASMRGQIRPVTPLIRLLEMQPVLRTEVPSLGVPLWLALDRLDDGFEVTGPWAIAPDLRSATGRTIVMLEQFESGNGVVPVDDAAETLQLTPDETRQWLEYCGIPVLDDHVLLSTRRLVDHAAAVLEVVGGPVDIRTLVDLVDTDRSEQYVARRLSDDERFETTASGLWRLAGREIAAGGVGSVPRRPALLDVAGEPGAVDGVAGMDSVRPTRRLYRIGDTWCFRMRVTTEHLRGSGFTIPVGVAQAFGCNRGETRELRSPLGPQMIRWTGINPTCGTIRRFLVEEQVAPTDYVFLTYSATGGFGVVPCVATLEDPVRGALALVGVAQPDTVSDNEAVPLLASAIGMEASAKPRRILSRYQARDDAVATLLESAWTVAVR</sequence>
<organism evidence="2 4">
    <name type="scientific">Gordonia amicalis</name>
    <dbReference type="NCBI Taxonomy" id="89053"/>
    <lineage>
        <taxon>Bacteria</taxon>
        <taxon>Bacillati</taxon>
        <taxon>Actinomycetota</taxon>
        <taxon>Actinomycetes</taxon>
        <taxon>Mycobacteriales</taxon>
        <taxon>Gordoniaceae</taxon>
        <taxon>Gordonia</taxon>
    </lineage>
</organism>
<protein>
    <recommendedName>
        <fullName evidence="5">RNA polymerase sigma-70 region 4 domain-containing protein</fullName>
    </recommendedName>
</protein>
<evidence type="ECO:0000313" key="4">
    <source>
        <dbReference type="Proteomes" id="UP001185922"/>
    </source>
</evidence>
<evidence type="ECO:0000313" key="2">
    <source>
        <dbReference type="EMBL" id="MDV6311257.1"/>
    </source>
</evidence>
<comment type="caution">
    <text evidence="2">The sequence shown here is derived from an EMBL/GenBank/DDBJ whole genome shotgun (WGS) entry which is preliminary data.</text>
</comment>
<accession>A0AAE4R379</accession>
<evidence type="ECO:0008006" key="5">
    <source>
        <dbReference type="Google" id="ProtNLM"/>
    </source>
</evidence>
<dbReference type="GeneID" id="77174169"/>
<dbReference type="SUPFAM" id="SSF88659">
    <property type="entry name" value="Sigma3 and sigma4 domains of RNA polymerase sigma factors"/>
    <property type="match status" value="1"/>
</dbReference>
<dbReference type="Proteomes" id="UP001185922">
    <property type="component" value="Unassembled WGS sequence"/>
</dbReference>
<dbReference type="EMBL" id="JAWLKI010000003">
    <property type="protein sequence ID" value="MDV6306528.1"/>
    <property type="molecule type" value="Genomic_DNA"/>
</dbReference>
<name>A0AAE4R379_9ACTN</name>
<reference evidence="2 3" key="1">
    <citation type="submission" date="2023-10" db="EMBL/GenBank/DDBJ databases">
        <title>Development of a sustainable strategy for remediation of hydrocarbon-contaminated territories based on the waste exchange concept.</title>
        <authorList>
            <person name="Krivoruchko A."/>
        </authorList>
    </citation>
    <scope>NUCLEOTIDE SEQUENCE</scope>
    <source>
        <strain evidence="1 3">IEGM 1266</strain>
        <strain evidence="2">IEGM 1279</strain>
    </source>
</reference>
<dbReference type="EMBL" id="JAWLKH010000003">
    <property type="protein sequence ID" value="MDV6311257.1"/>
    <property type="molecule type" value="Genomic_DNA"/>
</dbReference>
<gene>
    <name evidence="1" type="ORF">R3P94_04080</name>
    <name evidence="2" type="ORF">R3Q15_05000</name>
</gene>
<dbReference type="RefSeq" id="WP_096275001.1">
    <property type="nucleotide sequence ID" value="NZ_CP091855.1"/>
</dbReference>
<dbReference type="InterPro" id="IPR013324">
    <property type="entry name" value="RNA_pol_sigma_r3/r4-like"/>
</dbReference>
<keyword evidence="3" id="KW-1185">Reference proteome</keyword>
<dbReference type="Proteomes" id="UP001185779">
    <property type="component" value="Unassembled WGS sequence"/>
</dbReference>